<accession>A0A7W6ENT0</accession>
<keyword evidence="3 5" id="KW-1133">Transmembrane helix</keyword>
<gene>
    <name evidence="8" type="ORF">FHS57_000740</name>
</gene>
<feature type="transmembrane region" description="Helical" evidence="5">
    <location>
        <begin position="186"/>
        <end position="208"/>
    </location>
</feature>
<feature type="transmembrane region" description="Helical" evidence="5">
    <location>
        <begin position="406"/>
        <end position="430"/>
    </location>
</feature>
<evidence type="ECO:0000256" key="1">
    <source>
        <dbReference type="ARBA" id="ARBA00004651"/>
    </source>
</evidence>
<dbReference type="InterPro" id="IPR011527">
    <property type="entry name" value="ABC1_TM_dom"/>
</dbReference>
<feature type="transmembrane region" description="Helical" evidence="5">
    <location>
        <begin position="297"/>
        <end position="315"/>
    </location>
</feature>
<dbReference type="PANTHER" id="PTHR43394">
    <property type="entry name" value="ATP-DEPENDENT PERMEASE MDL1, MITOCHONDRIAL"/>
    <property type="match status" value="1"/>
</dbReference>
<dbReference type="Pfam" id="PF00005">
    <property type="entry name" value="ABC_tran"/>
    <property type="match status" value="1"/>
</dbReference>
<keyword evidence="2 5" id="KW-0812">Transmembrane</keyword>
<keyword evidence="4 5" id="KW-0472">Membrane</keyword>
<evidence type="ECO:0000313" key="8">
    <source>
        <dbReference type="EMBL" id="MBB3836758.1"/>
    </source>
</evidence>
<keyword evidence="9" id="KW-1185">Reference proteome</keyword>
<feature type="domain" description="ABC transporter" evidence="6">
    <location>
        <begin position="500"/>
        <end position="731"/>
    </location>
</feature>
<dbReference type="InterPro" id="IPR027417">
    <property type="entry name" value="P-loop_NTPase"/>
</dbReference>
<evidence type="ECO:0000256" key="4">
    <source>
        <dbReference type="ARBA" id="ARBA00023136"/>
    </source>
</evidence>
<dbReference type="Proteomes" id="UP000541352">
    <property type="component" value="Unassembled WGS sequence"/>
</dbReference>
<dbReference type="InterPro" id="IPR003439">
    <property type="entry name" value="ABC_transporter-like_ATP-bd"/>
</dbReference>
<dbReference type="InterPro" id="IPR036640">
    <property type="entry name" value="ABC1_TM_sf"/>
</dbReference>
<dbReference type="InterPro" id="IPR039421">
    <property type="entry name" value="Type_1_exporter"/>
</dbReference>
<dbReference type="Gene3D" id="1.20.1560.10">
    <property type="entry name" value="ABC transporter type 1, transmembrane domain"/>
    <property type="match status" value="1"/>
</dbReference>
<evidence type="ECO:0000259" key="6">
    <source>
        <dbReference type="PROSITE" id="PS50893"/>
    </source>
</evidence>
<dbReference type="GO" id="GO:0015421">
    <property type="term" value="F:ABC-type oligopeptide transporter activity"/>
    <property type="evidence" value="ECO:0007669"/>
    <property type="project" value="TreeGrafter"/>
</dbReference>
<dbReference type="SUPFAM" id="SSF52540">
    <property type="entry name" value="P-loop containing nucleoside triphosphate hydrolases"/>
    <property type="match status" value="1"/>
</dbReference>
<name>A0A7W6ENT0_9BACT</name>
<dbReference type="SUPFAM" id="SSF90123">
    <property type="entry name" value="ABC transporter transmembrane region"/>
    <property type="match status" value="1"/>
</dbReference>
<dbReference type="PROSITE" id="PS50929">
    <property type="entry name" value="ABC_TM1F"/>
    <property type="match status" value="1"/>
</dbReference>
<dbReference type="AlphaFoldDB" id="A0A7W6ENT0"/>
<evidence type="ECO:0000256" key="2">
    <source>
        <dbReference type="ARBA" id="ARBA00022692"/>
    </source>
</evidence>
<proteinExistence type="predicted"/>
<dbReference type="GO" id="GO:0005886">
    <property type="term" value="C:plasma membrane"/>
    <property type="evidence" value="ECO:0007669"/>
    <property type="project" value="UniProtKB-SubCell"/>
</dbReference>
<protein>
    <submittedName>
        <fullName evidence="8">ABC-type bacteriocin/lantibiotic exporter with double-glycine peptidase domain</fullName>
    </submittedName>
</protein>
<comment type="caution">
    <text evidence="8">The sequence shown here is derived from an EMBL/GenBank/DDBJ whole genome shotgun (WGS) entry which is preliminary data.</text>
</comment>
<evidence type="ECO:0000256" key="5">
    <source>
        <dbReference type="SAM" id="Phobius"/>
    </source>
</evidence>
<dbReference type="PANTHER" id="PTHR43394:SF4">
    <property type="entry name" value="TOXIN SECRETION ABC TRANSPORTER ATP-BINDING PROTEIN"/>
    <property type="match status" value="1"/>
</dbReference>
<reference evidence="8 9" key="1">
    <citation type="submission" date="2020-08" db="EMBL/GenBank/DDBJ databases">
        <title>Genomic Encyclopedia of Type Strains, Phase IV (KMG-IV): sequencing the most valuable type-strain genomes for metagenomic binning, comparative biology and taxonomic classification.</title>
        <authorList>
            <person name="Goeker M."/>
        </authorList>
    </citation>
    <scope>NUCLEOTIDE SEQUENCE [LARGE SCALE GENOMIC DNA]</scope>
    <source>
        <strain evidence="8 9">DSM 17976</strain>
    </source>
</reference>
<evidence type="ECO:0000256" key="3">
    <source>
        <dbReference type="ARBA" id="ARBA00022989"/>
    </source>
</evidence>
<dbReference type="GO" id="GO:0016887">
    <property type="term" value="F:ATP hydrolysis activity"/>
    <property type="evidence" value="ECO:0007669"/>
    <property type="project" value="InterPro"/>
</dbReference>
<dbReference type="PROSITE" id="PS50893">
    <property type="entry name" value="ABC_TRANSPORTER_2"/>
    <property type="match status" value="1"/>
</dbReference>
<dbReference type="RefSeq" id="WP_183971528.1">
    <property type="nucleotide sequence ID" value="NZ_JACIBY010000001.1"/>
</dbReference>
<feature type="domain" description="ABC transmembrane type-1" evidence="7">
    <location>
        <begin position="188"/>
        <end position="456"/>
    </location>
</feature>
<evidence type="ECO:0000259" key="7">
    <source>
        <dbReference type="PROSITE" id="PS50929"/>
    </source>
</evidence>
<organism evidence="8 9">
    <name type="scientific">Runella defluvii</name>
    <dbReference type="NCBI Taxonomy" id="370973"/>
    <lineage>
        <taxon>Bacteria</taxon>
        <taxon>Pseudomonadati</taxon>
        <taxon>Bacteroidota</taxon>
        <taxon>Cytophagia</taxon>
        <taxon>Cytophagales</taxon>
        <taxon>Spirosomataceae</taxon>
        <taxon>Runella</taxon>
    </lineage>
</organism>
<dbReference type="Gene3D" id="3.40.50.300">
    <property type="entry name" value="P-loop containing nucleotide triphosphate hydrolases"/>
    <property type="match status" value="1"/>
</dbReference>
<feature type="transmembrane region" description="Helical" evidence="5">
    <location>
        <begin position="220"/>
        <end position="245"/>
    </location>
</feature>
<dbReference type="EMBL" id="JACIBY010000001">
    <property type="protein sequence ID" value="MBB3836758.1"/>
    <property type="molecule type" value="Genomic_DNA"/>
</dbReference>
<comment type="subcellular location">
    <subcellularLocation>
        <location evidence="1">Cell membrane</location>
        <topology evidence="1">Multi-pass membrane protein</topology>
    </subcellularLocation>
</comment>
<feature type="transmembrane region" description="Helical" evidence="5">
    <location>
        <begin position="321"/>
        <end position="340"/>
    </location>
</feature>
<evidence type="ECO:0000313" key="9">
    <source>
        <dbReference type="Proteomes" id="UP000541352"/>
    </source>
</evidence>
<dbReference type="GO" id="GO:0005524">
    <property type="term" value="F:ATP binding"/>
    <property type="evidence" value="ECO:0007669"/>
    <property type="project" value="InterPro"/>
</dbReference>
<sequence length="731" mass="82062">MNSQYIRQIVEQLAISTGQPVVTHRTTYDQVEQTSSYSGTDIHRFIEDLHRSARHNNLTLVVNCLPKNQFVPFIESATHPVLYFEKHNLGLTPVIVGKDDQGTPILWSPIIENRPRHTTAEVLSPLVFENQSDTSKNGQVLYITAFPMQPLVSDDSTLSQTENEILSPVQRLIRLLRNERKDIGYIYFYAVVVGLISLVLPLGVQAIFSLVSSGSVFSSVYVLMGLVVLGLIGSGIMQIIQVSLVETLQMRIFAKAAFEFTYRVPRLKYEALRQDNPTELMNRFFDVLTIQKSLPKFLIELSAALLQIIFGLLLLSFYHPFFIAFSLFVILIFLAIIRINGRKGLETSIKESKYKYRVVAWLEGMASTLFSFKTAGSTHLPIQRMDGLVTNYLTYRNKHFKILQGFYYYSLAFKVVVIGGLLILGTYLLVNRQISLGQFVASEIVIVLLTGAVEKLLLSIDVVFDLLTAVDKLGYVSDLTLEKEGGFRFSATQFPKGLELKTRHLSYAYPDASHPAIKDISMDIQPGERVCLTGQNGSGKHTLLKLLSGILTEYEGSLIYNGVSMRDLDITTLRNYLSMNFPNQEIFDGTILENLTMGRAGITLERVKDALEKLHLTEEIAQLPDGLATSIISGGRHFSLSFVTKIALARCLLTQPKLLLYTDALRQIERSERIRIIEFLTDPAHDWTLVVLSNDPAFMGACDRVVVLEEGQIIAEGPYKTVLKHVATLEN</sequence>